<name>A0ACB9QYW3_9MYRT</name>
<evidence type="ECO:0000313" key="2">
    <source>
        <dbReference type="Proteomes" id="UP001057402"/>
    </source>
</evidence>
<proteinExistence type="predicted"/>
<dbReference type="EMBL" id="CM042883">
    <property type="protein sequence ID" value="KAI4371645.1"/>
    <property type="molecule type" value="Genomic_DNA"/>
</dbReference>
<evidence type="ECO:0000313" key="1">
    <source>
        <dbReference type="EMBL" id="KAI4371645.1"/>
    </source>
</evidence>
<organism evidence="1 2">
    <name type="scientific">Melastoma candidum</name>
    <dbReference type="NCBI Taxonomy" id="119954"/>
    <lineage>
        <taxon>Eukaryota</taxon>
        <taxon>Viridiplantae</taxon>
        <taxon>Streptophyta</taxon>
        <taxon>Embryophyta</taxon>
        <taxon>Tracheophyta</taxon>
        <taxon>Spermatophyta</taxon>
        <taxon>Magnoliopsida</taxon>
        <taxon>eudicotyledons</taxon>
        <taxon>Gunneridae</taxon>
        <taxon>Pentapetalae</taxon>
        <taxon>rosids</taxon>
        <taxon>malvids</taxon>
        <taxon>Myrtales</taxon>
        <taxon>Melastomataceae</taxon>
        <taxon>Melastomatoideae</taxon>
        <taxon>Melastomateae</taxon>
        <taxon>Melastoma</taxon>
    </lineage>
</organism>
<keyword evidence="2" id="KW-1185">Reference proteome</keyword>
<comment type="caution">
    <text evidence="1">The sequence shown here is derived from an EMBL/GenBank/DDBJ whole genome shotgun (WGS) entry which is preliminary data.</text>
</comment>
<dbReference type="Proteomes" id="UP001057402">
    <property type="component" value="Chromosome 4"/>
</dbReference>
<sequence length="82" mass="10340">MGTDHGRDVPEYHRAKGPPYQPPHKRLSPAEMEEKRMKGLCFWCDEKYTFNHKCNNRRLFVLHWIRRKWRWMGQNWLKWKKW</sequence>
<gene>
    <name evidence="1" type="ORF">MLD38_009972</name>
</gene>
<reference evidence="2" key="1">
    <citation type="journal article" date="2023" name="Front. Plant Sci.">
        <title>Chromosomal-level genome assembly of Melastoma candidum provides insights into trichome evolution.</title>
        <authorList>
            <person name="Zhong Y."/>
            <person name="Wu W."/>
            <person name="Sun C."/>
            <person name="Zou P."/>
            <person name="Liu Y."/>
            <person name="Dai S."/>
            <person name="Zhou R."/>
        </authorList>
    </citation>
    <scope>NUCLEOTIDE SEQUENCE [LARGE SCALE GENOMIC DNA]</scope>
</reference>
<accession>A0ACB9QYW3</accession>
<protein>
    <submittedName>
        <fullName evidence="1">Uncharacterized protein</fullName>
    </submittedName>
</protein>